<dbReference type="FunFam" id="1.20.1070.10:FF:000312">
    <property type="entry name" value="protein trapped in endoderm-1"/>
    <property type="match status" value="1"/>
</dbReference>
<keyword evidence="4 11" id="KW-0812">Transmembrane</keyword>
<sequence length="452" mass="46743">MPAANAAAAAAAAAGEIYPVWATNLAAACAVLFCVVGVVGNAATALALLRCGRLRRHATTAFVLGLCASDLLFCAVNLPLTAARYAQRAWRLGDALCSLFAFFFYGNVAASLLSMVAITLTRLVLVACRAQYERVFRAPRAALLAAAAWLLGFAPMLLPLAGVWGRLGLHARTFSCTVLPRAGGGPSPKKLLFVVAFLLPCAVIVASYSCIYWRVRSSRRALRAHRAPSVPASTNGCAPRPVAGPAPAPAPAAAAAAAAPAATPAQLQQRREDSRLTRLMLSIFCCFLLCFLPLMLVNVADDEIRFPALHVLASVLAWASAVVNPFIYAASNRQYRDAYARLLCGGKGRRRRRGGGGGGGGVGARAMAALASARAAAACPRPRPRGRAAAPAPPPRPSSRSASSTGSGSGARTSATDALRLSASPAPAPERWVSVPLGDAAPPTWSPCGDGV</sequence>
<dbReference type="Pfam" id="PF00001">
    <property type="entry name" value="7tm_1"/>
    <property type="match status" value="1"/>
</dbReference>
<feature type="domain" description="G-protein coupled receptors family 1 profile" evidence="12">
    <location>
        <begin position="40"/>
        <end position="328"/>
    </location>
</feature>
<gene>
    <name evidence="13" type="ORF">R5R35_007946</name>
</gene>
<evidence type="ECO:0000256" key="9">
    <source>
        <dbReference type="ARBA" id="ARBA00023224"/>
    </source>
</evidence>
<evidence type="ECO:0000259" key="12">
    <source>
        <dbReference type="PROSITE" id="PS50262"/>
    </source>
</evidence>
<keyword evidence="6" id="KW-0297">G-protein coupled receptor</keyword>
<feature type="transmembrane region" description="Helical" evidence="11">
    <location>
        <begin position="308"/>
        <end position="331"/>
    </location>
</feature>
<feature type="region of interest" description="Disordered" evidence="10">
    <location>
        <begin position="377"/>
        <end position="452"/>
    </location>
</feature>
<evidence type="ECO:0000256" key="4">
    <source>
        <dbReference type="ARBA" id="ARBA00022692"/>
    </source>
</evidence>
<dbReference type="SMART" id="SM01381">
    <property type="entry name" value="7TM_GPCR_Srsx"/>
    <property type="match status" value="1"/>
</dbReference>
<evidence type="ECO:0000256" key="1">
    <source>
        <dbReference type="ARBA" id="ARBA00004651"/>
    </source>
</evidence>
<evidence type="ECO:0000256" key="6">
    <source>
        <dbReference type="ARBA" id="ARBA00023040"/>
    </source>
</evidence>
<proteinExistence type="inferred from homology"/>
<keyword evidence="14" id="KW-1185">Reference proteome</keyword>
<comment type="subcellular location">
    <subcellularLocation>
        <location evidence="1">Cell membrane</location>
        <topology evidence="1">Multi-pass membrane protein</topology>
    </subcellularLocation>
</comment>
<dbReference type="AlphaFoldDB" id="A0AAN9V3F8"/>
<keyword evidence="5 11" id="KW-1133">Transmembrane helix</keyword>
<comment type="similarity">
    <text evidence="2">Belongs to the G-protein coupled receptor 1 family.</text>
</comment>
<keyword evidence="8" id="KW-0675">Receptor</keyword>
<dbReference type="Gene3D" id="1.20.1070.10">
    <property type="entry name" value="Rhodopsin 7-helix transmembrane proteins"/>
    <property type="match status" value="1"/>
</dbReference>
<feature type="transmembrane region" description="Helical" evidence="11">
    <location>
        <begin position="25"/>
        <end position="49"/>
    </location>
</feature>
<dbReference type="GO" id="GO:0005886">
    <property type="term" value="C:plasma membrane"/>
    <property type="evidence" value="ECO:0007669"/>
    <property type="project" value="UniProtKB-SubCell"/>
</dbReference>
<dbReference type="InterPro" id="IPR017452">
    <property type="entry name" value="GPCR_Rhodpsn_7TM"/>
</dbReference>
<accession>A0AAN9V3F8</accession>
<evidence type="ECO:0000256" key="8">
    <source>
        <dbReference type="ARBA" id="ARBA00023170"/>
    </source>
</evidence>
<evidence type="ECO:0000313" key="14">
    <source>
        <dbReference type="Proteomes" id="UP001378592"/>
    </source>
</evidence>
<evidence type="ECO:0000313" key="13">
    <source>
        <dbReference type="EMBL" id="KAK7790903.1"/>
    </source>
</evidence>
<feature type="compositionally biased region" description="Low complexity" evidence="10">
    <location>
        <begin position="398"/>
        <end position="412"/>
    </location>
</feature>
<dbReference type="PANTHER" id="PTHR24228:SF71">
    <property type="entry name" value="PROTEIN TRAPPED IN ENDODERM-1"/>
    <property type="match status" value="1"/>
</dbReference>
<keyword evidence="7 11" id="KW-0472">Membrane</keyword>
<dbReference type="EMBL" id="JAZDUA010000579">
    <property type="protein sequence ID" value="KAK7790903.1"/>
    <property type="molecule type" value="Genomic_DNA"/>
</dbReference>
<evidence type="ECO:0000256" key="7">
    <source>
        <dbReference type="ARBA" id="ARBA00023136"/>
    </source>
</evidence>
<comment type="caution">
    <text evidence="13">The sequence shown here is derived from an EMBL/GenBank/DDBJ whole genome shotgun (WGS) entry which is preliminary data.</text>
</comment>
<dbReference type="PANTHER" id="PTHR24228">
    <property type="entry name" value="B2 BRADYKININ RECEPTOR/ANGIOTENSIN II RECEPTOR"/>
    <property type="match status" value="1"/>
</dbReference>
<dbReference type="Proteomes" id="UP001378592">
    <property type="component" value="Unassembled WGS sequence"/>
</dbReference>
<dbReference type="PRINTS" id="PR00237">
    <property type="entry name" value="GPCRRHODOPSN"/>
</dbReference>
<feature type="transmembrane region" description="Helical" evidence="11">
    <location>
        <begin position="276"/>
        <end position="296"/>
    </location>
</feature>
<reference evidence="13 14" key="1">
    <citation type="submission" date="2024-03" db="EMBL/GenBank/DDBJ databases">
        <title>The genome assembly and annotation of the cricket Gryllus longicercus Weissman &amp; Gray.</title>
        <authorList>
            <person name="Szrajer S."/>
            <person name="Gray D."/>
            <person name="Ylla G."/>
        </authorList>
    </citation>
    <scope>NUCLEOTIDE SEQUENCE [LARGE SCALE GENOMIC DNA]</scope>
    <source>
        <strain evidence="13">DAG 2021-001</strain>
        <tissue evidence="13">Whole body minus gut</tissue>
    </source>
</reference>
<organism evidence="13 14">
    <name type="scientific">Gryllus longicercus</name>
    <dbReference type="NCBI Taxonomy" id="2509291"/>
    <lineage>
        <taxon>Eukaryota</taxon>
        <taxon>Metazoa</taxon>
        <taxon>Ecdysozoa</taxon>
        <taxon>Arthropoda</taxon>
        <taxon>Hexapoda</taxon>
        <taxon>Insecta</taxon>
        <taxon>Pterygota</taxon>
        <taxon>Neoptera</taxon>
        <taxon>Polyneoptera</taxon>
        <taxon>Orthoptera</taxon>
        <taxon>Ensifera</taxon>
        <taxon>Gryllidea</taxon>
        <taxon>Grylloidea</taxon>
        <taxon>Gryllidae</taxon>
        <taxon>Gryllinae</taxon>
        <taxon>Gryllus</taxon>
    </lineage>
</organism>
<evidence type="ECO:0000256" key="3">
    <source>
        <dbReference type="ARBA" id="ARBA00022475"/>
    </source>
</evidence>
<feature type="transmembrane region" description="Helical" evidence="11">
    <location>
        <begin position="141"/>
        <end position="164"/>
    </location>
</feature>
<dbReference type="InterPro" id="IPR000276">
    <property type="entry name" value="GPCR_Rhodpsn"/>
</dbReference>
<name>A0AAN9V3F8_9ORTH</name>
<dbReference type="PROSITE" id="PS50262">
    <property type="entry name" value="G_PROTEIN_RECEP_F1_2"/>
    <property type="match status" value="1"/>
</dbReference>
<feature type="transmembrane region" description="Helical" evidence="11">
    <location>
        <begin position="191"/>
        <end position="213"/>
    </location>
</feature>
<evidence type="ECO:0000256" key="2">
    <source>
        <dbReference type="ARBA" id="ARBA00010663"/>
    </source>
</evidence>
<feature type="transmembrane region" description="Helical" evidence="11">
    <location>
        <begin position="100"/>
        <end position="120"/>
    </location>
</feature>
<keyword evidence="9" id="KW-0807">Transducer</keyword>
<evidence type="ECO:0000256" key="5">
    <source>
        <dbReference type="ARBA" id="ARBA00022989"/>
    </source>
</evidence>
<keyword evidence="3" id="KW-1003">Cell membrane</keyword>
<feature type="transmembrane region" description="Helical" evidence="11">
    <location>
        <begin position="61"/>
        <end position="80"/>
    </location>
</feature>
<protein>
    <recommendedName>
        <fullName evidence="12">G-protein coupled receptors family 1 profile domain-containing protein</fullName>
    </recommendedName>
</protein>
<dbReference type="GO" id="GO:0004930">
    <property type="term" value="F:G protein-coupled receptor activity"/>
    <property type="evidence" value="ECO:0007669"/>
    <property type="project" value="UniProtKB-KW"/>
</dbReference>
<dbReference type="SUPFAM" id="SSF81321">
    <property type="entry name" value="Family A G protein-coupled receptor-like"/>
    <property type="match status" value="1"/>
</dbReference>
<evidence type="ECO:0000256" key="11">
    <source>
        <dbReference type="SAM" id="Phobius"/>
    </source>
</evidence>
<evidence type="ECO:0000256" key="10">
    <source>
        <dbReference type="SAM" id="MobiDB-lite"/>
    </source>
</evidence>